<dbReference type="AlphaFoldDB" id="A0A1B7MHD0"/>
<feature type="region of interest" description="Disordered" evidence="1">
    <location>
        <begin position="234"/>
        <end position="264"/>
    </location>
</feature>
<evidence type="ECO:0000256" key="1">
    <source>
        <dbReference type="SAM" id="MobiDB-lite"/>
    </source>
</evidence>
<proteinExistence type="predicted"/>
<gene>
    <name evidence="2" type="ORF">K503DRAFT_860535</name>
</gene>
<name>A0A1B7MHD0_9AGAM</name>
<feature type="compositionally biased region" description="Basic and acidic residues" evidence="1">
    <location>
        <begin position="240"/>
        <end position="256"/>
    </location>
</feature>
<evidence type="ECO:0000313" key="3">
    <source>
        <dbReference type="Proteomes" id="UP000092154"/>
    </source>
</evidence>
<dbReference type="InParanoid" id="A0A1B7MHD0"/>
<dbReference type="OrthoDB" id="3177772at2759"/>
<reference evidence="2 3" key="1">
    <citation type="submission" date="2016-06" db="EMBL/GenBank/DDBJ databases">
        <title>Comparative genomics of the ectomycorrhizal sister species Rhizopogon vinicolor and Rhizopogon vesiculosus (Basidiomycota: Boletales) reveals a divergence of the mating type B locus.</title>
        <authorList>
            <consortium name="DOE Joint Genome Institute"/>
            <person name="Mujic A.B."/>
            <person name="Kuo A."/>
            <person name="Tritt A."/>
            <person name="Lipzen A."/>
            <person name="Chen C."/>
            <person name="Johnson J."/>
            <person name="Sharma A."/>
            <person name="Barry K."/>
            <person name="Grigoriev I.V."/>
            <person name="Spatafora J.W."/>
        </authorList>
    </citation>
    <scope>NUCLEOTIDE SEQUENCE [LARGE SCALE GENOMIC DNA]</scope>
    <source>
        <strain evidence="2 3">AM-OR11-026</strain>
    </source>
</reference>
<evidence type="ECO:0000313" key="2">
    <source>
        <dbReference type="EMBL" id="OAX31997.1"/>
    </source>
</evidence>
<dbReference type="EMBL" id="KV449161">
    <property type="protein sequence ID" value="OAX31997.1"/>
    <property type="molecule type" value="Genomic_DNA"/>
</dbReference>
<dbReference type="Proteomes" id="UP000092154">
    <property type="component" value="Unassembled WGS sequence"/>
</dbReference>
<accession>A0A1B7MHD0</accession>
<protein>
    <submittedName>
        <fullName evidence="2">Uncharacterized protein</fullName>
    </submittedName>
</protein>
<sequence>MFALKEGNHVRAEISPLHKANFQFQLCQPFESVCADSEDFDKAIQNLGGLQAKISETVDRRDMIVSNKNVKLVRFTSNIFEQRKQPIPKHAVYLPDIENPEGGSKVEPLAVLYSNTHGRIGNSSIMDAETENWPIAMKHRDEFDLVKLNYEASPLRLYRGNFLVEPADVNEALTGAVVKVFFVVRHYYLCNKIFDMFRTDIQQIKILKSGTSIACSGFKRRDAREELFNIVKTASSSAHAKSDESGRAEKRAKQVESKGASSGP</sequence>
<organism evidence="2 3">
    <name type="scientific">Rhizopogon vinicolor AM-OR11-026</name>
    <dbReference type="NCBI Taxonomy" id="1314800"/>
    <lineage>
        <taxon>Eukaryota</taxon>
        <taxon>Fungi</taxon>
        <taxon>Dikarya</taxon>
        <taxon>Basidiomycota</taxon>
        <taxon>Agaricomycotina</taxon>
        <taxon>Agaricomycetes</taxon>
        <taxon>Agaricomycetidae</taxon>
        <taxon>Boletales</taxon>
        <taxon>Suillineae</taxon>
        <taxon>Rhizopogonaceae</taxon>
        <taxon>Rhizopogon</taxon>
    </lineage>
</organism>
<keyword evidence="3" id="KW-1185">Reference proteome</keyword>